<accession>X0SHC8</accession>
<feature type="non-terminal residue" evidence="1">
    <location>
        <position position="1"/>
    </location>
</feature>
<reference evidence="1" key="1">
    <citation type="journal article" date="2014" name="Front. Microbiol.">
        <title>High frequency of phylogenetically diverse reductive dehalogenase-homologous genes in deep subseafloor sedimentary metagenomes.</title>
        <authorList>
            <person name="Kawai M."/>
            <person name="Futagami T."/>
            <person name="Toyoda A."/>
            <person name="Takaki Y."/>
            <person name="Nishi S."/>
            <person name="Hori S."/>
            <person name="Arai W."/>
            <person name="Tsubouchi T."/>
            <person name="Morono Y."/>
            <person name="Uchiyama I."/>
            <person name="Ito T."/>
            <person name="Fujiyama A."/>
            <person name="Inagaki F."/>
            <person name="Takami H."/>
        </authorList>
    </citation>
    <scope>NUCLEOTIDE SEQUENCE</scope>
    <source>
        <strain evidence="1">Expedition CK06-06</strain>
    </source>
</reference>
<dbReference type="EMBL" id="BARS01004580">
    <property type="protein sequence ID" value="GAF80419.1"/>
    <property type="molecule type" value="Genomic_DNA"/>
</dbReference>
<name>X0SHC8_9ZZZZ</name>
<protein>
    <submittedName>
        <fullName evidence="1">Uncharacterized protein</fullName>
    </submittedName>
</protein>
<proteinExistence type="predicted"/>
<evidence type="ECO:0000313" key="1">
    <source>
        <dbReference type="EMBL" id="GAF80419.1"/>
    </source>
</evidence>
<organism evidence="1">
    <name type="scientific">marine sediment metagenome</name>
    <dbReference type="NCBI Taxonomy" id="412755"/>
    <lineage>
        <taxon>unclassified sequences</taxon>
        <taxon>metagenomes</taxon>
        <taxon>ecological metagenomes</taxon>
    </lineage>
</organism>
<dbReference type="AlphaFoldDB" id="X0SHC8"/>
<comment type="caution">
    <text evidence="1">The sequence shown here is derived from an EMBL/GenBank/DDBJ whole genome shotgun (WGS) entry which is preliminary data.</text>
</comment>
<sequence>LHINPCAKFDLSKPEEQQKCFNYKNLQPLWAKDNIRKSSK</sequence>
<gene>
    <name evidence="1" type="ORF">S01H1_08955</name>
</gene>